<dbReference type="Pfam" id="PF16884">
    <property type="entry name" value="ADH_N_2"/>
    <property type="match status" value="1"/>
</dbReference>
<dbReference type="InterPro" id="IPR011032">
    <property type="entry name" value="GroES-like_sf"/>
</dbReference>
<feature type="domain" description="Oxidoreductase N-terminal" evidence="1">
    <location>
        <begin position="5"/>
        <end position="55"/>
    </location>
</feature>
<dbReference type="Proteomes" id="UP001204376">
    <property type="component" value="Unassembled WGS sequence"/>
</dbReference>
<reference evidence="2 3" key="1">
    <citation type="submission" date="2022-07" db="EMBL/GenBank/DDBJ databases">
        <title>Mucilaginibacter sp. JC4.</title>
        <authorList>
            <person name="Le V."/>
            <person name="Ko S.-R."/>
            <person name="Ahn C.-Y."/>
            <person name="Oh H.-M."/>
        </authorList>
    </citation>
    <scope>NUCLEOTIDE SEQUENCE [LARGE SCALE GENOMIC DNA]</scope>
    <source>
        <strain evidence="2 3">JC4</strain>
    </source>
</reference>
<organism evidence="2 3">
    <name type="scientific">Mucilaginibacter aquariorum</name>
    <dbReference type="NCBI Taxonomy" id="2967225"/>
    <lineage>
        <taxon>Bacteria</taxon>
        <taxon>Pseudomonadati</taxon>
        <taxon>Bacteroidota</taxon>
        <taxon>Sphingobacteriia</taxon>
        <taxon>Sphingobacteriales</taxon>
        <taxon>Sphingobacteriaceae</taxon>
        <taxon>Mucilaginibacter</taxon>
    </lineage>
</organism>
<comment type="caution">
    <text evidence="2">The sequence shown here is derived from an EMBL/GenBank/DDBJ whole genome shotgun (WGS) entry which is preliminary data.</text>
</comment>
<name>A0ABT1T1W9_9SPHI</name>
<keyword evidence="3" id="KW-1185">Reference proteome</keyword>
<sequence length="60" mass="6682">MKNRLIKLVSVPVGKPKVTDFSMEQEQLALIVDGEILLKTLYISVDPYLQAKMSGGHQPL</sequence>
<evidence type="ECO:0000259" key="1">
    <source>
        <dbReference type="Pfam" id="PF16884"/>
    </source>
</evidence>
<evidence type="ECO:0000313" key="2">
    <source>
        <dbReference type="EMBL" id="MCQ6958584.1"/>
    </source>
</evidence>
<dbReference type="SUPFAM" id="SSF50129">
    <property type="entry name" value="GroES-like"/>
    <property type="match status" value="1"/>
</dbReference>
<gene>
    <name evidence="2" type="ORF">NPE20_11460</name>
</gene>
<dbReference type="InterPro" id="IPR041694">
    <property type="entry name" value="ADH_N_2"/>
</dbReference>
<dbReference type="EMBL" id="JANHOH010000002">
    <property type="protein sequence ID" value="MCQ6958584.1"/>
    <property type="molecule type" value="Genomic_DNA"/>
</dbReference>
<proteinExistence type="predicted"/>
<accession>A0ABT1T1W9</accession>
<dbReference type="RefSeq" id="WP_256538782.1">
    <property type="nucleotide sequence ID" value="NZ_JANHOH010000002.1"/>
</dbReference>
<protein>
    <recommendedName>
        <fullName evidence="1">Oxidoreductase N-terminal domain-containing protein</fullName>
    </recommendedName>
</protein>
<dbReference type="Gene3D" id="3.90.180.10">
    <property type="entry name" value="Medium-chain alcohol dehydrogenases, catalytic domain"/>
    <property type="match status" value="1"/>
</dbReference>
<evidence type="ECO:0000313" key="3">
    <source>
        <dbReference type="Proteomes" id="UP001204376"/>
    </source>
</evidence>